<name>A0A2I1INK9_9ACTO</name>
<proteinExistence type="predicted"/>
<dbReference type="STRING" id="33007.HMPREF3198_01568"/>
<dbReference type="GO" id="GO:0000287">
    <property type="term" value="F:magnesium ion binding"/>
    <property type="evidence" value="ECO:0007669"/>
    <property type="project" value="TreeGrafter"/>
</dbReference>
<evidence type="ECO:0000313" key="1">
    <source>
        <dbReference type="EMBL" id="PKY72682.1"/>
    </source>
</evidence>
<dbReference type="Gene3D" id="3.40.50.1000">
    <property type="entry name" value="HAD superfamily/HAD-like"/>
    <property type="match status" value="1"/>
</dbReference>
<evidence type="ECO:0000313" key="2">
    <source>
        <dbReference type="Proteomes" id="UP000235122"/>
    </source>
</evidence>
<dbReference type="PROSITE" id="PS01229">
    <property type="entry name" value="COF_2"/>
    <property type="match status" value="1"/>
</dbReference>
<dbReference type="SFLD" id="SFLDG01140">
    <property type="entry name" value="C2.B:_Phosphomannomutase_and_P"/>
    <property type="match status" value="1"/>
</dbReference>
<dbReference type="SFLD" id="SFLDS00003">
    <property type="entry name" value="Haloacid_Dehalogenase"/>
    <property type="match status" value="1"/>
</dbReference>
<dbReference type="AlphaFoldDB" id="A0A2I1INK9"/>
<dbReference type="Pfam" id="PF08282">
    <property type="entry name" value="Hydrolase_3"/>
    <property type="match status" value="1"/>
</dbReference>
<dbReference type="EMBL" id="PKKO01000002">
    <property type="protein sequence ID" value="PKY72682.1"/>
    <property type="molecule type" value="Genomic_DNA"/>
</dbReference>
<dbReference type="InterPro" id="IPR000150">
    <property type="entry name" value="Cof"/>
</dbReference>
<keyword evidence="1" id="KW-0378">Hydrolase</keyword>
<dbReference type="PANTHER" id="PTHR10000">
    <property type="entry name" value="PHOSPHOSERINE PHOSPHATASE"/>
    <property type="match status" value="1"/>
</dbReference>
<dbReference type="SUPFAM" id="SSF56784">
    <property type="entry name" value="HAD-like"/>
    <property type="match status" value="1"/>
</dbReference>
<dbReference type="Gene3D" id="3.30.1240.10">
    <property type="match status" value="1"/>
</dbReference>
<dbReference type="GeneID" id="35867602"/>
<dbReference type="NCBIfam" id="TIGR00099">
    <property type="entry name" value="Cof-subfamily"/>
    <property type="match status" value="1"/>
</dbReference>
<protein>
    <submittedName>
        <fullName evidence="1">Cof-type HAD-IIB family hydrolase</fullName>
    </submittedName>
</protein>
<dbReference type="GO" id="GO:0016791">
    <property type="term" value="F:phosphatase activity"/>
    <property type="evidence" value="ECO:0007669"/>
    <property type="project" value="TreeGrafter"/>
</dbReference>
<comment type="caution">
    <text evidence="1">The sequence shown here is derived from an EMBL/GenBank/DDBJ whole genome shotgun (WGS) entry which is preliminary data.</text>
</comment>
<dbReference type="InterPro" id="IPR023214">
    <property type="entry name" value="HAD_sf"/>
</dbReference>
<dbReference type="InterPro" id="IPR036412">
    <property type="entry name" value="HAD-like_sf"/>
</dbReference>
<dbReference type="Proteomes" id="UP000235122">
    <property type="component" value="Unassembled WGS sequence"/>
</dbReference>
<dbReference type="GO" id="GO:0005829">
    <property type="term" value="C:cytosol"/>
    <property type="evidence" value="ECO:0007669"/>
    <property type="project" value="TreeGrafter"/>
</dbReference>
<gene>
    <name evidence="1" type="ORF">CYJ19_03285</name>
</gene>
<dbReference type="PANTHER" id="PTHR10000:SF25">
    <property type="entry name" value="PHOSPHATASE YKRA-RELATED"/>
    <property type="match status" value="1"/>
</dbReference>
<reference evidence="1 2" key="1">
    <citation type="submission" date="2017-12" db="EMBL/GenBank/DDBJ databases">
        <title>Phylogenetic diversity of female urinary microbiome.</title>
        <authorList>
            <person name="Thomas-White K."/>
            <person name="Wolfe A.J."/>
        </authorList>
    </citation>
    <scope>NUCLEOTIDE SEQUENCE [LARGE SCALE GENOMIC DNA]</scope>
    <source>
        <strain evidence="1 2">UMB0402</strain>
    </source>
</reference>
<dbReference type="RefSeq" id="WP_024331103.1">
    <property type="nucleotide sequence ID" value="NZ_JASOXK010000002.1"/>
</dbReference>
<organism evidence="1 2">
    <name type="scientific">Winkia neuii</name>
    <dbReference type="NCBI Taxonomy" id="33007"/>
    <lineage>
        <taxon>Bacteria</taxon>
        <taxon>Bacillati</taxon>
        <taxon>Actinomycetota</taxon>
        <taxon>Actinomycetes</taxon>
        <taxon>Actinomycetales</taxon>
        <taxon>Actinomycetaceae</taxon>
        <taxon>Winkia</taxon>
    </lineage>
</organism>
<accession>A0A2I1INK9</accession>
<sequence length="272" mass="28974">MRKLVFLDVDGTLIDSTQEVPESTKDACLHAAAAGHRLVMCTGRSLPEVYPWLWDLGFSGLVGANGTYIQFDGEVLQDVRIPDEEIREISEYINSVGGYWIWQGPDRIMPSQAFIDSYSGAGADRIAGDWGPYLKQVEPYLRTGTPSSCAKCTFTLPPTASASLADVISHFGSRFTIVAGSVTAEGTEGGELVPAGVSKGSGVQAVATHLGIPLSDTVGIGDSANDGPMMKKVGTPIAMGNAIAEIKDMCKWTSTSIYENGIKNAFRYLGLI</sequence>
<keyword evidence="2" id="KW-1185">Reference proteome</keyword>